<reference evidence="1" key="1">
    <citation type="submission" date="2019-11" db="EMBL/GenBank/DDBJ databases">
        <title>Nori genome reveals adaptations in red seaweeds to the harsh intertidal environment.</title>
        <authorList>
            <person name="Wang D."/>
            <person name="Mao Y."/>
        </authorList>
    </citation>
    <scope>NUCLEOTIDE SEQUENCE</scope>
    <source>
        <tissue evidence="1">Gametophyte</tissue>
    </source>
</reference>
<dbReference type="Proteomes" id="UP000798662">
    <property type="component" value="Chromosome 2"/>
</dbReference>
<name>A0ACC3C1T4_PYRYE</name>
<protein>
    <submittedName>
        <fullName evidence="1">Uncharacterized protein</fullName>
    </submittedName>
</protein>
<accession>A0ACC3C1T4</accession>
<keyword evidence="2" id="KW-1185">Reference proteome</keyword>
<evidence type="ECO:0000313" key="2">
    <source>
        <dbReference type="Proteomes" id="UP000798662"/>
    </source>
</evidence>
<organism evidence="1 2">
    <name type="scientific">Pyropia yezoensis</name>
    <name type="common">Susabi-nori</name>
    <name type="synonym">Porphyra yezoensis</name>
    <dbReference type="NCBI Taxonomy" id="2788"/>
    <lineage>
        <taxon>Eukaryota</taxon>
        <taxon>Rhodophyta</taxon>
        <taxon>Bangiophyceae</taxon>
        <taxon>Bangiales</taxon>
        <taxon>Bangiaceae</taxon>
        <taxon>Pyropia</taxon>
    </lineage>
</organism>
<evidence type="ECO:0000313" key="1">
    <source>
        <dbReference type="EMBL" id="KAK1864068.1"/>
    </source>
</evidence>
<proteinExistence type="predicted"/>
<sequence length="490" mass="49089">MAAPAVLLPPNPTPMGMDTLAVAAPSPTSTPSANSLTGLLPPLPLRRTTIDYTPFFISSRYTNLSFIARGSGTVLVAATDGGGGGVGSSGGGGGGGRPPRRVAIKKVPEVGASATTIRQLLREVRILRAVSHPHLLRLIDVAATPSDGGVGKGVDVYLVTPLAEGGDLAGVLAGAAVGRRPPLTDANIRRLMGQTLAALAALHSACIVHRDVKPDNIFLTGAGADGVGDVLLGDFGLSRYIAPRPPRASRGGRGGGQGGQGGQGGGGAVTAVASATAAVSSADDAGLTQGVATRGYRAPELTTPRRRRPTYDASMDLWGAGVVLAQALLPGCRIPGKAPSGRPAGWAGGKAAWDVPSWVAATARAEGVPPPPPEAVDLLRLLLSVDPATRPSAAEAAAHPYVAGAATPVGGVGDGVGAGGGGVDGHVRGGGMRGARLEPPAGADKAELGALLWAEVTAFHPELEDERPLLGGGAGEKKRRRGLVALLRRR</sequence>
<dbReference type="EMBL" id="CM020619">
    <property type="protein sequence ID" value="KAK1864068.1"/>
    <property type="molecule type" value="Genomic_DNA"/>
</dbReference>
<gene>
    <name evidence="1" type="ORF">I4F81_006618</name>
</gene>
<comment type="caution">
    <text evidence="1">The sequence shown here is derived from an EMBL/GenBank/DDBJ whole genome shotgun (WGS) entry which is preliminary data.</text>
</comment>